<evidence type="ECO:0000256" key="4">
    <source>
        <dbReference type="ARBA" id="ARBA00022989"/>
    </source>
</evidence>
<evidence type="ECO:0000256" key="2">
    <source>
        <dbReference type="ARBA" id="ARBA00022448"/>
    </source>
</evidence>
<feature type="transmembrane region" description="Helical" evidence="6">
    <location>
        <begin position="344"/>
        <end position="362"/>
    </location>
</feature>
<evidence type="ECO:0000313" key="8">
    <source>
        <dbReference type="WBParaSite" id="PgR008_g203_t01"/>
    </source>
</evidence>
<feature type="transmembrane region" description="Helical" evidence="6">
    <location>
        <begin position="71"/>
        <end position="96"/>
    </location>
</feature>
<dbReference type="PANTHER" id="PTHR23511:SF5">
    <property type="entry name" value="MAJOR FACILITATOR-TYPE TRANSPORTER HXNZ-RELATED"/>
    <property type="match status" value="1"/>
</dbReference>
<evidence type="ECO:0000313" key="7">
    <source>
        <dbReference type="Proteomes" id="UP000887569"/>
    </source>
</evidence>
<dbReference type="InterPro" id="IPR036259">
    <property type="entry name" value="MFS_trans_sf"/>
</dbReference>
<feature type="transmembrane region" description="Helical" evidence="6">
    <location>
        <begin position="402"/>
        <end position="422"/>
    </location>
</feature>
<dbReference type="AlphaFoldDB" id="A0A915ALZ4"/>
<feature type="transmembrane region" description="Helical" evidence="6">
    <location>
        <begin position="142"/>
        <end position="159"/>
    </location>
</feature>
<keyword evidence="2" id="KW-0813">Transport</keyword>
<evidence type="ECO:0000256" key="1">
    <source>
        <dbReference type="ARBA" id="ARBA00004141"/>
    </source>
</evidence>
<evidence type="ECO:0000256" key="5">
    <source>
        <dbReference type="ARBA" id="ARBA00023136"/>
    </source>
</evidence>
<keyword evidence="7" id="KW-1185">Reference proteome</keyword>
<feature type="transmembrane region" description="Helical" evidence="6">
    <location>
        <begin position="179"/>
        <end position="201"/>
    </location>
</feature>
<name>A0A915ALZ4_PARUN</name>
<evidence type="ECO:0000256" key="3">
    <source>
        <dbReference type="ARBA" id="ARBA00022692"/>
    </source>
</evidence>
<dbReference type="WBParaSite" id="PgR008_g203_t01">
    <property type="protein sequence ID" value="PgR008_g203_t01"/>
    <property type="gene ID" value="PgR008_g203"/>
</dbReference>
<keyword evidence="3 6" id="KW-0812">Transmembrane</keyword>
<proteinExistence type="predicted"/>
<feature type="transmembrane region" description="Helical" evidence="6">
    <location>
        <begin position="369"/>
        <end position="390"/>
    </location>
</feature>
<comment type="subcellular location">
    <subcellularLocation>
        <location evidence="1">Membrane</location>
        <topology evidence="1">Multi-pass membrane protein</topology>
    </subcellularLocation>
</comment>
<dbReference type="SUPFAM" id="SSF103473">
    <property type="entry name" value="MFS general substrate transporter"/>
    <property type="match status" value="1"/>
</dbReference>
<sequence length="429" mass="47302">MSVDNDIGVVKFKPSNHHEGSVKYEGLDGETVHISQPEDAQQPPSPEKKPISFTVDEAVELLGFGRFQIKLSFLTGLAWMADAMEMTLLAIISPTLQCEWNISSMEQAMITTVVFSGMMLSSTFWALMTFSMGALSALAPNYYCLLVLRGLTGFGIGGAPQSVTLYAEFLPTAQRAKCVVLIEAFWAIGAAFEAVLAFLWLPESARYQIASGHVDLAYKTLAKVAYENRRILPPGELIDKSSIEGAAQRGNVISLFVRELRVTTLLLWYANSFSYYGLVLFTTVLFQSNDNCHGGGDFNSTFIGECRQLIQDDYFDLLSTTLAEFPGLILTAITIEWFGRKVTMGIEFGVFAIFTFLLLFCLSRSRRTVTTFIFIARAFISGAFQCAYVYTPEIYPTTLRAVGLGASSAMARFGAIATPFIAQVCERCK</sequence>
<evidence type="ECO:0000256" key="6">
    <source>
        <dbReference type="SAM" id="Phobius"/>
    </source>
</evidence>
<organism evidence="7 8">
    <name type="scientific">Parascaris univalens</name>
    <name type="common">Nematode worm</name>
    <dbReference type="NCBI Taxonomy" id="6257"/>
    <lineage>
        <taxon>Eukaryota</taxon>
        <taxon>Metazoa</taxon>
        <taxon>Ecdysozoa</taxon>
        <taxon>Nematoda</taxon>
        <taxon>Chromadorea</taxon>
        <taxon>Rhabditida</taxon>
        <taxon>Spirurina</taxon>
        <taxon>Ascaridomorpha</taxon>
        <taxon>Ascaridoidea</taxon>
        <taxon>Ascarididae</taxon>
        <taxon>Parascaris</taxon>
    </lineage>
</organism>
<protein>
    <submittedName>
        <fullName evidence="8">Major facilitator superfamily (MFS) profile domain-containing protein</fullName>
    </submittedName>
</protein>
<reference evidence="8" key="1">
    <citation type="submission" date="2022-11" db="UniProtKB">
        <authorList>
            <consortium name="WormBaseParasite"/>
        </authorList>
    </citation>
    <scope>IDENTIFICATION</scope>
</reference>
<dbReference type="GO" id="GO:0016020">
    <property type="term" value="C:membrane"/>
    <property type="evidence" value="ECO:0007669"/>
    <property type="project" value="UniProtKB-SubCell"/>
</dbReference>
<keyword evidence="5 6" id="KW-0472">Membrane</keyword>
<dbReference type="Gene3D" id="1.20.1250.20">
    <property type="entry name" value="MFS general substrate transporter like domains"/>
    <property type="match status" value="2"/>
</dbReference>
<keyword evidence="4 6" id="KW-1133">Transmembrane helix</keyword>
<feature type="transmembrane region" description="Helical" evidence="6">
    <location>
        <begin position="108"/>
        <end position="130"/>
    </location>
</feature>
<dbReference type="Proteomes" id="UP000887569">
    <property type="component" value="Unplaced"/>
</dbReference>
<dbReference type="PANTHER" id="PTHR23511">
    <property type="entry name" value="SYNAPTIC VESICLE GLYCOPROTEIN 2"/>
    <property type="match status" value="1"/>
</dbReference>
<accession>A0A915ALZ4</accession>